<evidence type="ECO:0000313" key="2">
    <source>
        <dbReference type="Proteomes" id="UP000005268"/>
    </source>
</evidence>
<gene>
    <name evidence="1" type="ORF">YSA_04572</name>
</gene>
<dbReference type="Proteomes" id="UP000005268">
    <property type="component" value="Chromosome"/>
</dbReference>
<dbReference type="EMBL" id="CP003588">
    <property type="protein sequence ID" value="AFK69250.1"/>
    <property type="molecule type" value="Genomic_DNA"/>
</dbReference>
<accession>I3UUS9</accession>
<reference evidence="1 2" key="1">
    <citation type="journal article" date="2012" name="J. Bacteriol.">
        <title>Complete Genome Sequence of the Naphthalene-Degrading Pseudomonas putida Strain ND6.</title>
        <authorList>
            <person name="Li S."/>
            <person name="Zhao H."/>
            <person name="Li Y."/>
            <person name="Niu S."/>
            <person name="Cai B."/>
        </authorList>
    </citation>
    <scope>NUCLEOTIDE SEQUENCE [LARGE SCALE GENOMIC DNA]</scope>
    <source>
        <strain evidence="1 2">ND6</strain>
    </source>
</reference>
<dbReference type="KEGG" id="ppi:YSA_04572"/>
<dbReference type="HOGENOM" id="CLU_3102804_0_0_6"/>
<sequence>MNSMRPSCLKRSESWSRPALEKWRQNFNYRLSDPATQAKLATASMACPSAQ</sequence>
<evidence type="ECO:0000313" key="1">
    <source>
        <dbReference type="EMBL" id="AFK69250.1"/>
    </source>
</evidence>
<proteinExistence type="predicted"/>
<organism evidence="1 2">
    <name type="scientific">Pseudomonas putida ND6</name>
    <dbReference type="NCBI Taxonomy" id="231023"/>
    <lineage>
        <taxon>Bacteria</taxon>
        <taxon>Pseudomonadati</taxon>
        <taxon>Pseudomonadota</taxon>
        <taxon>Gammaproteobacteria</taxon>
        <taxon>Pseudomonadales</taxon>
        <taxon>Pseudomonadaceae</taxon>
        <taxon>Pseudomonas</taxon>
    </lineage>
</organism>
<dbReference type="AlphaFoldDB" id="I3UUS9"/>
<protein>
    <submittedName>
        <fullName evidence="1">Uncharacterized protein</fullName>
    </submittedName>
</protein>
<name>I3UUS9_PSEPU</name>